<proteinExistence type="inferred from homology"/>
<dbReference type="Gene3D" id="3.40.50.720">
    <property type="entry name" value="NAD(P)-binding Rossmann-like Domain"/>
    <property type="match status" value="1"/>
</dbReference>
<dbReference type="InterPro" id="IPR042063">
    <property type="entry name" value="Ubi_acti_E1_SCCH"/>
</dbReference>
<gene>
    <name evidence="4" type="ORF">HD556DRAFT_1464867</name>
</gene>
<dbReference type="SMART" id="SM00985">
    <property type="entry name" value="UBA_e1_C"/>
    <property type="match status" value="1"/>
</dbReference>
<dbReference type="InterPro" id="IPR038252">
    <property type="entry name" value="UBA_E1_C_sf"/>
</dbReference>
<sequence>MPLITASRGETDPAVFKRVADSVIIPKFSPRSGSSSGRSNSFQILTTSPSDLVKMLPPPSSLAGYRLTPVEFEKGNYDTNHRIDLIAAASNLRAMNYNITVAGRHTTKQILQAKSFPPSLLLPRLSSVWCVLNFTRQDVCYPYRKDGKNKIDDSMNGLIINLALPFFGFSEPIAVAKNKFQNTEWTLWDRLEFKLNDPTLKEFIAWFKTNHNLDVSMSAERMPMKFTRLVEHVSKKPIPLHCAKHLLVEVMLMDEMEDVEVPFILIKI</sequence>
<accession>A0A9P7D9V6</accession>
<name>A0A9P7D9V6_9AGAM</name>
<dbReference type="AlphaFoldDB" id="A0A9P7D9V6"/>
<evidence type="ECO:0000313" key="5">
    <source>
        <dbReference type="Proteomes" id="UP000719766"/>
    </source>
</evidence>
<evidence type="ECO:0000256" key="1">
    <source>
        <dbReference type="ARBA" id="ARBA00004906"/>
    </source>
</evidence>
<evidence type="ECO:0000313" key="4">
    <source>
        <dbReference type="EMBL" id="KAG1784367.1"/>
    </source>
</evidence>
<dbReference type="Gene3D" id="3.10.290.60">
    <property type="entry name" value="Ubiquitin-activating enzyme E1, UFD domain"/>
    <property type="match status" value="1"/>
</dbReference>
<dbReference type="InterPro" id="IPR019572">
    <property type="entry name" value="UBA_E1_SCCH"/>
</dbReference>
<evidence type="ECO:0000256" key="2">
    <source>
        <dbReference type="ARBA" id="ARBA00005673"/>
    </source>
</evidence>
<feature type="domain" description="Ubiquitin-activating enzyme E1 C-terminal" evidence="3">
    <location>
        <begin position="160"/>
        <end position="264"/>
    </location>
</feature>
<comment type="caution">
    <text evidence="4">The sequence shown here is derived from an EMBL/GenBank/DDBJ whole genome shotgun (WGS) entry which is preliminary data.</text>
</comment>
<dbReference type="Pfam" id="PF10585">
    <property type="entry name" value="UBA_E1_SCCH"/>
    <property type="match status" value="1"/>
</dbReference>
<dbReference type="Gene3D" id="1.10.10.2660">
    <property type="entry name" value="Ubiquitin-activating enzyme E1, SCCH domain"/>
    <property type="match status" value="1"/>
</dbReference>
<dbReference type="InterPro" id="IPR018965">
    <property type="entry name" value="Ub-activating_enz_E1_C"/>
</dbReference>
<dbReference type="RefSeq" id="XP_041151852.1">
    <property type="nucleotide sequence ID" value="XM_041308335.1"/>
</dbReference>
<protein>
    <submittedName>
        <fullName evidence="4">Ubiquitin activating enzyme-like protein</fullName>
    </submittedName>
</protein>
<dbReference type="Proteomes" id="UP000719766">
    <property type="component" value="Unassembled WGS sequence"/>
</dbReference>
<reference evidence="4" key="1">
    <citation type="journal article" date="2020" name="New Phytol.">
        <title>Comparative genomics reveals dynamic genome evolution in host specialist ectomycorrhizal fungi.</title>
        <authorList>
            <person name="Lofgren L.A."/>
            <person name="Nguyen N.H."/>
            <person name="Vilgalys R."/>
            <person name="Ruytinx J."/>
            <person name="Liao H.L."/>
            <person name="Branco S."/>
            <person name="Kuo A."/>
            <person name="LaButti K."/>
            <person name="Lipzen A."/>
            <person name="Andreopoulos W."/>
            <person name="Pangilinan J."/>
            <person name="Riley R."/>
            <person name="Hundley H."/>
            <person name="Na H."/>
            <person name="Barry K."/>
            <person name="Grigoriev I.V."/>
            <person name="Stajich J.E."/>
            <person name="Kennedy P.G."/>
        </authorList>
    </citation>
    <scope>NUCLEOTIDE SEQUENCE</scope>
    <source>
        <strain evidence="4">S12</strain>
    </source>
</reference>
<organism evidence="4 5">
    <name type="scientific">Suillus plorans</name>
    <dbReference type="NCBI Taxonomy" id="116603"/>
    <lineage>
        <taxon>Eukaryota</taxon>
        <taxon>Fungi</taxon>
        <taxon>Dikarya</taxon>
        <taxon>Basidiomycota</taxon>
        <taxon>Agaricomycotina</taxon>
        <taxon>Agaricomycetes</taxon>
        <taxon>Agaricomycetidae</taxon>
        <taxon>Boletales</taxon>
        <taxon>Suillineae</taxon>
        <taxon>Suillaceae</taxon>
        <taxon>Suillus</taxon>
    </lineage>
</organism>
<dbReference type="Pfam" id="PF09358">
    <property type="entry name" value="E1_UFD"/>
    <property type="match status" value="1"/>
</dbReference>
<dbReference type="EMBL" id="JABBWE010000155">
    <property type="protein sequence ID" value="KAG1784367.1"/>
    <property type="molecule type" value="Genomic_DNA"/>
</dbReference>
<dbReference type="SUPFAM" id="SSF69572">
    <property type="entry name" value="Activating enzymes of the ubiquitin-like proteins"/>
    <property type="match status" value="1"/>
</dbReference>
<dbReference type="GeneID" id="64602099"/>
<comment type="similarity">
    <text evidence="2">Belongs to the ubiquitin-activating E1 family.</text>
</comment>
<dbReference type="InterPro" id="IPR035985">
    <property type="entry name" value="Ubiquitin-activating_enz"/>
</dbReference>
<comment type="pathway">
    <text evidence="1">Protein modification; protein ubiquitination.</text>
</comment>
<evidence type="ECO:0000259" key="3">
    <source>
        <dbReference type="SMART" id="SM00985"/>
    </source>
</evidence>
<dbReference type="OrthoDB" id="10252231at2759"/>
<dbReference type="GO" id="GO:0008641">
    <property type="term" value="F:ubiquitin-like modifier activating enzyme activity"/>
    <property type="evidence" value="ECO:0007669"/>
    <property type="project" value="InterPro"/>
</dbReference>
<keyword evidence="5" id="KW-1185">Reference proteome</keyword>